<evidence type="ECO:0000313" key="10">
    <source>
        <dbReference type="Proteomes" id="UP000198242"/>
    </source>
</evidence>
<dbReference type="GO" id="GO:0004140">
    <property type="term" value="F:dephospho-CoA kinase activity"/>
    <property type="evidence" value="ECO:0007669"/>
    <property type="project" value="UniProtKB-UniRule"/>
</dbReference>
<comment type="subcellular location">
    <subcellularLocation>
        <location evidence="6">Cytoplasm</location>
    </subcellularLocation>
</comment>
<dbReference type="SUPFAM" id="SSF81301">
    <property type="entry name" value="Nucleotidyltransferase"/>
    <property type="match status" value="1"/>
</dbReference>
<dbReference type="PROSITE" id="PS51219">
    <property type="entry name" value="DPCK"/>
    <property type="match status" value="1"/>
</dbReference>
<dbReference type="PANTHER" id="PTHR10695">
    <property type="entry name" value="DEPHOSPHO-COA KINASE-RELATED"/>
    <property type="match status" value="1"/>
</dbReference>
<evidence type="ECO:0000256" key="3">
    <source>
        <dbReference type="ARBA" id="ARBA00022490"/>
    </source>
</evidence>
<dbReference type="Proteomes" id="UP000198242">
    <property type="component" value="Chromosome I"/>
</dbReference>
<dbReference type="HAMAP" id="MF_00376">
    <property type="entry name" value="Dephospho_CoA_kinase"/>
    <property type="match status" value="1"/>
</dbReference>
<dbReference type="Gene3D" id="3.30.460.10">
    <property type="entry name" value="Beta Polymerase, domain 2"/>
    <property type="match status" value="1"/>
</dbReference>
<keyword evidence="10" id="KW-1185">Reference proteome</keyword>
<evidence type="ECO:0000256" key="7">
    <source>
        <dbReference type="NCBIfam" id="TIGR00152"/>
    </source>
</evidence>
<evidence type="ECO:0000256" key="5">
    <source>
        <dbReference type="ARBA" id="ARBA00022840"/>
    </source>
</evidence>
<comment type="similarity">
    <text evidence="2">In the C-terminal section; belongs to the UPF0157 (GrpB) family.</text>
</comment>
<dbReference type="Gene3D" id="3.40.50.300">
    <property type="entry name" value="P-loop containing nucleotide triphosphate hydrolases"/>
    <property type="match status" value="1"/>
</dbReference>
<dbReference type="Pfam" id="PF01121">
    <property type="entry name" value="CoaE"/>
    <property type="match status" value="1"/>
</dbReference>
<comment type="pathway">
    <text evidence="6">Cofactor biosynthesis; coenzyme A biosynthesis; CoA from (R)-pantothenate: step 5/5.</text>
</comment>
<dbReference type="NCBIfam" id="NF002879">
    <property type="entry name" value="PRK03333.1"/>
    <property type="match status" value="1"/>
</dbReference>
<dbReference type="EMBL" id="LT607411">
    <property type="protein sequence ID" value="SCE91759.1"/>
    <property type="molecule type" value="Genomic_DNA"/>
</dbReference>
<dbReference type="GO" id="GO:0015937">
    <property type="term" value="P:coenzyme A biosynthetic process"/>
    <property type="evidence" value="ECO:0007669"/>
    <property type="project" value="UniProtKB-UniRule"/>
</dbReference>
<evidence type="ECO:0000256" key="6">
    <source>
        <dbReference type="HAMAP-Rule" id="MF_00376"/>
    </source>
</evidence>
<dbReference type="EC" id="2.7.1.24" evidence="6 7"/>
<keyword evidence="6" id="KW-0173">Coenzyme A biosynthesis</keyword>
<dbReference type="InterPro" id="IPR027417">
    <property type="entry name" value="P-loop_NTPase"/>
</dbReference>
<keyword evidence="6 9" id="KW-0418">Kinase</keyword>
<comment type="similarity">
    <text evidence="6">Belongs to the CoaE family.</text>
</comment>
<accession>A0A1C4W6R0</accession>
<evidence type="ECO:0000256" key="8">
    <source>
        <dbReference type="SAM" id="MobiDB-lite"/>
    </source>
</evidence>
<gene>
    <name evidence="6" type="primary">coaE</name>
    <name evidence="9" type="ORF">GA0074695_2133</name>
</gene>
<dbReference type="UniPathway" id="UPA00241">
    <property type="reaction ID" value="UER00356"/>
</dbReference>
<keyword evidence="6" id="KW-0808">Transferase</keyword>
<organism evidence="9 10">
    <name type="scientific">Micromonospora viridifaciens</name>
    <dbReference type="NCBI Taxonomy" id="1881"/>
    <lineage>
        <taxon>Bacteria</taxon>
        <taxon>Bacillati</taxon>
        <taxon>Actinomycetota</taxon>
        <taxon>Actinomycetes</taxon>
        <taxon>Micromonosporales</taxon>
        <taxon>Micromonosporaceae</taxon>
        <taxon>Micromonospora</taxon>
    </lineage>
</organism>
<comment type="similarity">
    <text evidence="1">In the N-terminal section; belongs to the CoaE family.</text>
</comment>
<evidence type="ECO:0000313" key="9">
    <source>
        <dbReference type="EMBL" id="SCE91759.1"/>
    </source>
</evidence>
<keyword evidence="5 6" id="KW-0067">ATP-binding</keyword>
<reference evidence="10" key="1">
    <citation type="submission" date="2016-06" db="EMBL/GenBank/DDBJ databases">
        <authorList>
            <person name="Varghese N."/>
            <person name="Submissions Spin"/>
        </authorList>
    </citation>
    <scope>NUCLEOTIDE SEQUENCE [LARGE SCALE GENOMIC DNA]</scope>
    <source>
        <strain evidence="10">DSM 43909</strain>
    </source>
</reference>
<evidence type="ECO:0000256" key="1">
    <source>
        <dbReference type="ARBA" id="ARBA00008826"/>
    </source>
</evidence>
<feature type="region of interest" description="Disordered" evidence="8">
    <location>
        <begin position="378"/>
        <end position="401"/>
    </location>
</feature>
<comment type="catalytic activity">
    <reaction evidence="6">
        <text>3'-dephospho-CoA + ATP = ADP + CoA + H(+)</text>
        <dbReference type="Rhea" id="RHEA:18245"/>
        <dbReference type="ChEBI" id="CHEBI:15378"/>
        <dbReference type="ChEBI" id="CHEBI:30616"/>
        <dbReference type="ChEBI" id="CHEBI:57287"/>
        <dbReference type="ChEBI" id="CHEBI:57328"/>
        <dbReference type="ChEBI" id="CHEBI:456216"/>
        <dbReference type="EC" id="2.7.1.24"/>
    </reaction>
</comment>
<dbReference type="InterPro" id="IPR043519">
    <property type="entry name" value="NT_sf"/>
</dbReference>
<sequence length="417" mass="44751">MPQPGPVARPRPASGLGAARVIGLTGRMLMVGLTGGIGSGKSAVASRLAALGAVIIDADRIAREVVAPGSAGLAEIVAAFSDRVLDGQGALDRAALGSIVFADEAARRRLEAITHPRVRARTVELAAAAPRDAIVVNDVPLLVEVGLAPTYHLVVVVQTAVTTRVERLARDRGMDRAEAERRIAAQADDARREAAADVLLTNDGTLDELHAAVDALWHERLVPYERNVRERRAARPERVVPTGPDPTWPRQYARLAARIRHAVGPDLRLDHIGSTAVPGLAAKDVIDIQLTVPSLAEADGPLAERLADAGFPRLPGDWWDSAPGSGRWEKRLHGSADPGRPVCLHLREAGSPGWRYALLMRDHLRADPSQRAAYPRLRREPAASAPDGVTCGTREDPGLDEEHLRAEEWAAKTGWRP</sequence>
<dbReference type="PANTHER" id="PTHR10695:SF46">
    <property type="entry name" value="BIFUNCTIONAL COENZYME A SYNTHASE-RELATED"/>
    <property type="match status" value="1"/>
</dbReference>
<keyword evidence="3 6" id="KW-0963">Cytoplasm</keyword>
<dbReference type="InterPro" id="IPR001977">
    <property type="entry name" value="Depp_CoAkinase"/>
</dbReference>
<keyword evidence="4 6" id="KW-0547">Nucleotide-binding</keyword>
<dbReference type="InterPro" id="IPR007344">
    <property type="entry name" value="GrpB/CoaE"/>
</dbReference>
<dbReference type="Pfam" id="PF04229">
    <property type="entry name" value="GrpB"/>
    <property type="match status" value="1"/>
</dbReference>
<proteinExistence type="inferred from homology"/>
<dbReference type="GO" id="GO:0005524">
    <property type="term" value="F:ATP binding"/>
    <property type="evidence" value="ECO:0007669"/>
    <property type="project" value="UniProtKB-UniRule"/>
</dbReference>
<evidence type="ECO:0000256" key="2">
    <source>
        <dbReference type="ARBA" id="ARBA00011058"/>
    </source>
</evidence>
<dbReference type="SUPFAM" id="SSF52540">
    <property type="entry name" value="P-loop containing nucleoside triphosphate hydrolases"/>
    <property type="match status" value="1"/>
</dbReference>
<dbReference type="NCBIfam" id="TIGR00152">
    <property type="entry name" value="dephospho-CoA kinase"/>
    <property type="match status" value="1"/>
</dbReference>
<evidence type="ECO:0000256" key="4">
    <source>
        <dbReference type="ARBA" id="ARBA00022741"/>
    </source>
</evidence>
<feature type="binding site" evidence="6">
    <location>
        <begin position="38"/>
        <end position="43"/>
    </location>
    <ligand>
        <name>ATP</name>
        <dbReference type="ChEBI" id="CHEBI:30616"/>
    </ligand>
</feature>
<name>A0A1C4W6R0_MICVI</name>
<dbReference type="GO" id="GO:0005737">
    <property type="term" value="C:cytoplasm"/>
    <property type="evidence" value="ECO:0007669"/>
    <property type="project" value="UniProtKB-SubCell"/>
</dbReference>
<dbReference type="AlphaFoldDB" id="A0A1C4W6R0"/>
<protein>
    <recommendedName>
        <fullName evidence="6 7">Dephospho-CoA kinase</fullName>
        <ecNumber evidence="6 7">2.7.1.24</ecNumber>
    </recommendedName>
    <alternativeName>
        <fullName evidence="6">Dephosphocoenzyme A kinase</fullName>
    </alternativeName>
</protein>
<comment type="function">
    <text evidence="6">Catalyzes the phosphorylation of the 3'-hydroxyl group of dephosphocoenzyme A to form coenzyme A.</text>
</comment>
<dbReference type="CDD" id="cd02022">
    <property type="entry name" value="DPCK"/>
    <property type="match status" value="1"/>
</dbReference>